<feature type="region of interest" description="Disordered" evidence="1">
    <location>
        <begin position="838"/>
        <end position="859"/>
    </location>
</feature>
<dbReference type="InterPro" id="IPR027417">
    <property type="entry name" value="P-loop_NTPase"/>
</dbReference>
<dbReference type="EMBL" id="JARGEI010000032">
    <property type="protein sequence ID" value="KAJ8704056.1"/>
    <property type="molecule type" value="Genomic_DNA"/>
</dbReference>
<proteinExistence type="predicted"/>
<evidence type="ECO:0000313" key="3">
    <source>
        <dbReference type="EMBL" id="KAJ8704056.1"/>
    </source>
</evidence>
<dbReference type="InterPro" id="IPR007111">
    <property type="entry name" value="NACHT_NTPase"/>
</dbReference>
<reference evidence="3" key="1">
    <citation type="submission" date="2023-03" db="EMBL/GenBank/DDBJ databases">
        <title>Chromosome-level genomes of two armyworms, Mythimna separata and Mythimna loreyi, provide insights into the biosynthesis and reception of sex pheromones.</title>
        <authorList>
            <person name="Zhao H."/>
        </authorList>
    </citation>
    <scope>NUCLEOTIDE SEQUENCE</scope>
    <source>
        <strain evidence="3">BeijingLab</strain>
        <tissue evidence="3">Pupa</tissue>
    </source>
</reference>
<keyword evidence="4" id="KW-1185">Reference proteome</keyword>
<comment type="caution">
    <text evidence="3">The sequence shown here is derived from an EMBL/GenBank/DDBJ whole genome shotgun (WGS) entry which is preliminary data.</text>
</comment>
<gene>
    <name evidence="3" type="ORF">PYW07_013350</name>
</gene>
<dbReference type="Gene3D" id="3.40.50.300">
    <property type="entry name" value="P-loop containing nucleotide triphosphate hydrolases"/>
    <property type="match status" value="1"/>
</dbReference>
<feature type="domain" description="NACHT" evidence="2">
    <location>
        <begin position="880"/>
        <end position="1067"/>
    </location>
</feature>
<dbReference type="SUPFAM" id="SSF52540">
    <property type="entry name" value="P-loop containing nucleoside triphosphate hydrolases"/>
    <property type="match status" value="1"/>
</dbReference>
<evidence type="ECO:0000256" key="1">
    <source>
        <dbReference type="SAM" id="MobiDB-lite"/>
    </source>
</evidence>
<name>A0AAD7Y636_MYTSE</name>
<feature type="region of interest" description="Disordered" evidence="1">
    <location>
        <begin position="1"/>
        <end position="33"/>
    </location>
</feature>
<dbReference type="Pfam" id="PF05729">
    <property type="entry name" value="NACHT"/>
    <property type="match status" value="1"/>
</dbReference>
<evidence type="ECO:0000313" key="4">
    <source>
        <dbReference type="Proteomes" id="UP001231518"/>
    </source>
</evidence>
<protein>
    <recommendedName>
        <fullName evidence="2">NACHT domain-containing protein</fullName>
    </recommendedName>
</protein>
<sequence>MANSKETESKKTDSRKDDSKKTDSKKYPKRGGTSGIRGQLYETKLLSLIYFRAIHDDNIEEIYLATNVDNVGSFDDICLRVKLKGIKKPMTVFIQAKHRENSNTVLTLNKSDLADYFNSYLEIRSKFKPTADDVLFNGELDETECLFVIYTTAKGDKKSKKYEGSLADHLDALIGTGDPGSQPSHDAEHVDLLCDIVLEEQMTALARLMVKCVYGEFSDNEMKMLMNKELLIKYHVILAQKVFVVADIEPEGHRNASFRKEFFQIDGEYLRIFKDELCTEILKRRNRDNPTESNNLLESLILLRKITDPETLYKEVGSRFIYKNGKFVLLDKSSQAYYGIFLDKINESQENILKTVELAVKECFTQLSQKSIAGLKLDSVTVDFSKLKFKVPASFGNKDLSIKGSDVKVERKLDDLYSKFVSFIEKAKPNNIITIDDSLGEGFLKLSGGIASAVGNLLVSDKSSQLLKFNEDETLLGNLGKKLYCKLKEKYPDLAQYKFDVQAKVFPKLSITTDEYTRKVVSDFLSTLIFYTSQYNEKNVEETLKYEININQSDEVKHVEVTSDAIFLKYHDAIQKWSMTTEAGKGKYLEKEGSLYKKAAILSRNQPLISVINMMQRIKNKNYDFREETVNIKLDELVSGTIIDTDNKELTLAKLTKQLNNRDSAVLDFEYIINLSPRDDKALRTELMDSKEVKTLIVVFDSTLIDINSNRKLLNVASSMKNKRVIIITDQKSVEKAKEIFSTGKVIKDEKNRLIDMTKETRDSILATTKVIFQGDEVTLGEILFNNSIEDVSGDVIYKIMHSNQNYIGKPIINPDYKPELYVQRSVRQYFRDKFKPEKREAAGSSRSMSGGDKRSGYEKGDRRYLKTLYDLLDAHENNVLLIGDPGMGKSTLLTHLTFKTKESWSKPGWIVRVNLLEHTKQFSEWKVDKTDINALQCFRFLCQAALSKESDTLSRINITLVESNNTIYVKDFKGDEWTLFELKVFLNFYNSTETLIILFDGFDEICPNYANEVLKLIKAVKQFCRKHKMWITSRSYNRMNTILELQFDTLFEIEPLEGREQHLYLNTLWDERKILKNLDEGHLKNIDGFIRFMSQYTNEIRFLLKKCEISPSKTVNRQFFLVNLGKEIPLIIVYLSFIKYLKSNLSFALSSVMDALNSLFNECYHSKLFENEFVASPLHLNILVDYFHNKIKGFNLSPTTWSKANESFDMYKHFLETKLKRIRYQDKTQNDMTKPDNVLAYKRDFAEFMDKHKKLAAYAIYGKCLFDSNGLEQLNKMIHELKEGEERTGIICNVLDDIPIFVHSTLKEYFAVEFICDLLKREDNQAFLWDYILNEMFFNCNKNVLTTFDDKMKLDVELSIAVKRSRKLIFDLLLKQSRNKNGEIRSTLCEAIRHDMKHFVRILFYTVIDGNLDKNNLMDFIKIVKETNMLIVAVKMDLVEPISCIIRAVTKVDKTKLITLFENIKKLDTKDIDSACVSDYIQMIHQHVWTRMDIVPDWENLSELSGQIYFI</sequence>
<evidence type="ECO:0000259" key="2">
    <source>
        <dbReference type="Pfam" id="PF05729"/>
    </source>
</evidence>
<accession>A0AAD7Y636</accession>
<organism evidence="3 4">
    <name type="scientific">Mythimna separata</name>
    <name type="common">Oriental armyworm</name>
    <name type="synonym">Pseudaletia separata</name>
    <dbReference type="NCBI Taxonomy" id="271217"/>
    <lineage>
        <taxon>Eukaryota</taxon>
        <taxon>Metazoa</taxon>
        <taxon>Ecdysozoa</taxon>
        <taxon>Arthropoda</taxon>
        <taxon>Hexapoda</taxon>
        <taxon>Insecta</taxon>
        <taxon>Pterygota</taxon>
        <taxon>Neoptera</taxon>
        <taxon>Endopterygota</taxon>
        <taxon>Lepidoptera</taxon>
        <taxon>Glossata</taxon>
        <taxon>Ditrysia</taxon>
        <taxon>Noctuoidea</taxon>
        <taxon>Noctuidae</taxon>
        <taxon>Noctuinae</taxon>
        <taxon>Hadenini</taxon>
        <taxon>Mythimna</taxon>
    </lineage>
</organism>
<feature type="compositionally biased region" description="Basic and acidic residues" evidence="1">
    <location>
        <begin position="1"/>
        <end position="26"/>
    </location>
</feature>
<dbReference type="Proteomes" id="UP001231518">
    <property type="component" value="Chromosome 31"/>
</dbReference>